<evidence type="ECO:0008006" key="4">
    <source>
        <dbReference type="Google" id="ProtNLM"/>
    </source>
</evidence>
<dbReference type="EMBL" id="CP012669">
    <property type="protein sequence ID" value="ALE15553.1"/>
    <property type="molecule type" value="Genomic_DNA"/>
</dbReference>
<keyword evidence="1" id="KW-1133">Transmembrane helix</keyword>
<dbReference type="Pfam" id="PF06170">
    <property type="entry name" value="DUF983"/>
    <property type="match status" value="1"/>
</dbReference>
<evidence type="ECO:0000313" key="3">
    <source>
        <dbReference type="Proteomes" id="UP000057938"/>
    </source>
</evidence>
<organism evidence="2 3">
    <name type="scientific">Altererythrobacter epoxidivorans</name>
    <dbReference type="NCBI Taxonomy" id="361183"/>
    <lineage>
        <taxon>Bacteria</taxon>
        <taxon>Pseudomonadati</taxon>
        <taxon>Pseudomonadota</taxon>
        <taxon>Alphaproteobacteria</taxon>
        <taxon>Sphingomonadales</taxon>
        <taxon>Erythrobacteraceae</taxon>
        <taxon>Altererythrobacter</taxon>
    </lineage>
</organism>
<dbReference type="InterPro" id="IPR009325">
    <property type="entry name" value="DUF983"/>
</dbReference>
<evidence type="ECO:0000256" key="1">
    <source>
        <dbReference type="SAM" id="Phobius"/>
    </source>
</evidence>
<dbReference type="AlphaFoldDB" id="A0A0M4M2G3"/>
<keyword evidence="3" id="KW-1185">Reference proteome</keyword>
<keyword evidence="1" id="KW-0812">Transmembrane</keyword>
<accession>A0A0M4M2G3</accession>
<dbReference type="STRING" id="361183.AMC99_00237"/>
<feature type="transmembrane region" description="Helical" evidence="1">
    <location>
        <begin position="58"/>
        <end position="79"/>
    </location>
</feature>
<dbReference type="Proteomes" id="UP000057938">
    <property type="component" value="Chromosome"/>
</dbReference>
<gene>
    <name evidence="2" type="ORF">AMC99_00237</name>
</gene>
<sequence length="134" mass="14613">MSLPTSSLPPTIWAAILRGIRGRCPRCGGGSLFRKWLKPRDACPACGLDLTPQQTDDFPAYISIFVTGHLMAPLIILLATDFELGTLGMGLIVIPLALVMMLGMLQPAKGLVVAAQWWNGMHGFRRERVEADQP</sequence>
<name>A0A0M4M2G3_9SPHN</name>
<feature type="transmembrane region" description="Helical" evidence="1">
    <location>
        <begin position="86"/>
        <end position="105"/>
    </location>
</feature>
<dbReference type="RefSeq" id="WP_061921712.1">
    <property type="nucleotide sequence ID" value="NZ_CP012669.1"/>
</dbReference>
<evidence type="ECO:0000313" key="2">
    <source>
        <dbReference type="EMBL" id="ALE15553.1"/>
    </source>
</evidence>
<keyword evidence="1" id="KW-0472">Membrane</keyword>
<protein>
    <recommendedName>
        <fullName evidence="4">Zinc-finger protein</fullName>
    </recommendedName>
</protein>
<dbReference type="PATRIC" id="fig|361183.4.peg.239"/>
<dbReference type="KEGG" id="aep:AMC99_00237"/>
<dbReference type="OrthoDB" id="9799456at2"/>
<proteinExistence type="predicted"/>
<reference evidence="2 3" key="1">
    <citation type="submission" date="2015-09" db="EMBL/GenBank/DDBJ databases">
        <title>Complete genome sequence of a benzo[a]pyrene-degrading bacterium Altererythrobacter epoxidivorans CGMCC 1.7731T.</title>
        <authorList>
            <person name="Li Z."/>
            <person name="Cheng H."/>
            <person name="Huo Y."/>
            <person name="Xu X."/>
        </authorList>
    </citation>
    <scope>NUCLEOTIDE SEQUENCE [LARGE SCALE GENOMIC DNA]</scope>
    <source>
        <strain evidence="2 3">CGMCC 1.7731</strain>
    </source>
</reference>